<organism evidence="7 8">
    <name type="scientific">Maritalea mobilis</name>
    <dbReference type="NCBI Taxonomy" id="483324"/>
    <lineage>
        <taxon>Bacteria</taxon>
        <taxon>Pseudomonadati</taxon>
        <taxon>Pseudomonadota</taxon>
        <taxon>Alphaproteobacteria</taxon>
        <taxon>Hyphomicrobiales</taxon>
        <taxon>Devosiaceae</taxon>
        <taxon>Maritalea</taxon>
    </lineage>
</organism>
<keyword evidence="3 5" id="KW-1133">Transmembrane helix</keyword>
<evidence type="ECO:0000259" key="6">
    <source>
        <dbReference type="Pfam" id="PF07298"/>
    </source>
</evidence>
<feature type="transmembrane region" description="Helical" evidence="5">
    <location>
        <begin position="138"/>
        <end position="156"/>
    </location>
</feature>
<proteinExistence type="predicted"/>
<reference evidence="7 8" key="1">
    <citation type="submission" date="2019-03" db="EMBL/GenBank/DDBJ databases">
        <title>Genomic Encyclopedia of Type Strains, Phase III (KMG-III): the genomes of soil and plant-associated and newly described type strains.</title>
        <authorList>
            <person name="Whitman W."/>
        </authorList>
    </citation>
    <scope>NUCLEOTIDE SEQUENCE [LARGE SCALE GENOMIC DNA]</scope>
    <source>
        <strain evidence="7 8">CGMCC 1.7002</strain>
    </source>
</reference>
<keyword evidence="2 5" id="KW-0812">Transmembrane</keyword>
<evidence type="ECO:0000256" key="1">
    <source>
        <dbReference type="ARBA" id="ARBA00004141"/>
    </source>
</evidence>
<evidence type="ECO:0000256" key="3">
    <source>
        <dbReference type="ARBA" id="ARBA00022989"/>
    </source>
</evidence>
<dbReference type="InterPro" id="IPR009915">
    <property type="entry name" value="NnrU_dom"/>
</dbReference>
<evidence type="ECO:0000313" key="7">
    <source>
        <dbReference type="EMBL" id="TDQ63750.1"/>
    </source>
</evidence>
<dbReference type="RefSeq" id="WP_133572412.1">
    <property type="nucleotide sequence ID" value="NZ_SNYR01000002.1"/>
</dbReference>
<evidence type="ECO:0000256" key="5">
    <source>
        <dbReference type="SAM" id="Phobius"/>
    </source>
</evidence>
<feature type="transmembrane region" description="Helical" evidence="5">
    <location>
        <begin position="194"/>
        <end position="213"/>
    </location>
</feature>
<feature type="domain" description="NnrU" evidence="6">
    <location>
        <begin position="4"/>
        <end position="220"/>
    </location>
</feature>
<protein>
    <submittedName>
        <fullName evidence="7">Putative membrane protein</fullName>
    </submittedName>
</protein>
<dbReference type="Pfam" id="PF07298">
    <property type="entry name" value="NnrU"/>
    <property type="match status" value="1"/>
</dbReference>
<dbReference type="Proteomes" id="UP000295391">
    <property type="component" value="Unassembled WGS sequence"/>
</dbReference>
<dbReference type="EMBL" id="SNYR01000002">
    <property type="protein sequence ID" value="TDQ63750.1"/>
    <property type="molecule type" value="Genomic_DNA"/>
</dbReference>
<evidence type="ECO:0000313" key="8">
    <source>
        <dbReference type="Proteomes" id="UP000295391"/>
    </source>
</evidence>
<name>A0A4R6VNH5_9HYPH</name>
<comment type="caution">
    <text evidence="7">The sequence shown here is derived from an EMBL/GenBank/DDBJ whole genome shotgun (WGS) entry which is preliminary data.</text>
</comment>
<keyword evidence="8" id="KW-1185">Reference proteome</keyword>
<feature type="transmembrane region" description="Helical" evidence="5">
    <location>
        <begin position="111"/>
        <end position="132"/>
    </location>
</feature>
<gene>
    <name evidence="7" type="ORF">ATL17_1758</name>
</gene>
<feature type="transmembrane region" description="Helical" evidence="5">
    <location>
        <begin position="6"/>
        <end position="23"/>
    </location>
</feature>
<accession>A0A4R6VNH5</accession>
<dbReference type="AlphaFoldDB" id="A0A4R6VNH5"/>
<dbReference type="GO" id="GO:0016020">
    <property type="term" value="C:membrane"/>
    <property type="evidence" value="ECO:0007669"/>
    <property type="project" value="UniProtKB-SubCell"/>
</dbReference>
<feature type="transmembrane region" description="Helical" evidence="5">
    <location>
        <begin position="69"/>
        <end position="90"/>
    </location>
</feature>
<evidence type="ECO:0000256" key="2">
    <source>
        <dbReference type="ARBA" id="ARBA00022692"/>
    </source>
</evidence>
<dbReference type="OrthoDB" id="7828645at2"/>
<dbReference type="Gene3D" id="1.20.120.1630">
    <property type="match status" value="1"/>
</dbReference>
<evidence type="ECO:0000256" key="4">
    <source>
        <dbReference type="ARBA" id="ARBA00023136"/>
    </source>
</evidence>
<feature type="transmembrane region" description="Helical" evidence="5">
    <location>
        <begin position="35"/>
        <end position="57"/>
    </location>
</feature>
<comment type="subcellular location">
    <subcellularLocation>
        <location evidence="1">Membrane</location>
        <topology evidence="1">Multi-pass membrane protein</topology>
    </subcellularLocation>
</comment>
<keyword evidence="4 5" id="KW-0472">Membrane</keyword>
<sequence length="224" mass="24817">MFEFLLALFVFLFAHILPQIGDLRGKIISLTSRKTYIIGYSIFSTVLLVWLVSAALRAPRTIFYAPDPFTVRIAMALMLVAIILFVMGAARPNSLSVSFRRNLQQEVAHPGILALVRHPIITAFGLWAFAHILVNGELANILLFGIMLAFSVLGIVRLNTSKTKKLSAEDYALAKQKEAGSWSQRARRALDWQLAIELVVGIIAYMAILHAHGPVIGVDPLAYF</sequence>